<keyword evidence="2" id="KW-1185">Reference proteome</keyword>
<dbReference type="EMBL" id="BAABKO010000003">
    <property type="protein sequence ID" value="GAA4774350.1"/>
    <property type="molecule type" value="Genomic_DNA"/>
</dbReference>
<protein>
    <submittedName>
        <fullName evidence="1">Uncharacterized protein</fullName>
    </submittedName>
</protein>
<proteinExistence type="predicted"/>
<gene>
    <name evidence="1" type="ORF">GCM10023351_18430</name>
</gene>
<reference evidence="2" key="1">
    <citation type="journal article" date="2019" name="Int. J. Syst. Evol. Microbiol.">
        <title>The Global Catalogue of Microorganisms (GCM) 10K type strain sequencing project: providing services to taxonomists for standard genome sequencing and annotation.</title>
        <authorList>
            <consortium name="The Broad Institute Genomics Platform"/>
            <consortium name="The Broad Institute Genome Sequencing Center for Infectious Disease"/>
            <person name="Wu L."/>
            <person name="Ma J."/>
        </authorList>
    </citation>
    <scope>NUCLEOTIDE SEQUENCE [LARGE SCALE GENOMIC DNA]</scope>
    <source>
        <strain evidence="2">JCM 18537</strain>
    </source>
</reference>
<sequence length="42" mass="4892">MSKEHEWFEVVFNYGGHIECECGFLPGSEEDMDAHTAEWGMR</sequence>
<evidence type="ECO:0000313" key="2">
    <source>
        <dbReference type="Proteomes" id="UP001501645"/>
    </source>
</evidence>
<name>A0ABP9A549_9MICO</name>
<organism evidence="1 2">
    <name type="scientific">Microbacterium gilvum</name>
    <dbReference type="NCBI Taxonomy" id="1336204"/>
    <lineage>
        <taxon>Bacteria</taxon>
        <taxon>Bacillati</taxon>
        <taxon>Actinomycetota</taxon>
        <taxon>Actinomycetes</taxon>
        <taxon>Micrococcales</taxon>
        <taxon>Microbacteriaceae</taxon>
        <taxon>Microbacterium</taxon>
    </lineage>
</organism>
<evidence type="ECO:0000313" key="1">
    <source>
        <dbReference type="EMBL" id="GAA4774350.1"/>
    </source>
</evidence>
<accession>A0ABP9A549</accession>
<dbReference type="Proteomes" id="UP001501645">
    <property type="component" value="Unassembled WGS sequence"/>
</dbReference>
<comment type="caution">
    <text evidence="1">The sequence shown here is derived from an EMBL/GenBank/DDBJ whole genome shotgun (WGS) entry which is preliminary data.</text>
</comment>